<protein>
    <recommendedName>
        <fullName evidence="4">Glycoside hydrolase family 19 catalytic domain-containing protein</fullName>
    </recommendedName>
</protein>
<dbReference type="EMBL" id="JBHSMK010000009">
    <property type="protein sequence ID" value="MFC5438026.1"/>
    <property type="molecule type" value="Genomic_DNA"/>
</dbReference>
<feature type="region of interest" description="Disordered" evidence="1">
    <location>
        <begin position="184"/>
        <end position="206"/>
    </location>
</feature>
<evidence type="ECO:0000313" key="3">
    <source>
        <dbReference type="Proteomes" id="UP001596013"/>
    </source>
</evidence>
<dbReference type="Gene3D" id="1.10.530.10">
    <property type="match status" value="1"/>
</dbReference>
<dbReference type="InterPro" id="IPR023346">
    <property type="entry name" value="Lysozyme-like_dom_sf"/>
</dbReference>
<keyword evidence="3" id="KW-1185">Reference proteome</keyword>
<feature type="compositionally biased region" description="Low complexity" evidence="1">
    <location>
        <begin position="88"/>
        <end position="99"/>
    </location>
</feature>
<feature type="region of interest" description="Disordered" evidence="1">
    <location>
        <begin position="1"/>
        <end position="99"/>
    </location>
</feature>
<accession>A0ABW0JQN4</accession>
<dbReference type="SUPFAM" id="SSF53955">
    <property type="entry name" value="Lysozyme-like"/>
    <property type="match status" value="1"/>
</dbReference>
<comment type="caution">
    <text evidence="2">The sequence shown here is derived from an EMBL/GenBank/DDBJ whole genome shotgun (WGS) entry which is preliminary data.</text>
</comment>
<reference evidence="3" key="1">
    <citation type="journal article" date="2019" name="Int. J. Syst. Evol. Microbiol.">
        <title>The Global Catalogue of Microorganisms (GCM) 10K type strain sequencing project: providing services to taxonomists for standard genome sequencing and annotation.</title>
        <authorList>
            <consortium name="The Broad Institute Genomics Platform"/>
            <consortium name="The Broad Institute Genome Sequencing Center for Infectious Disease"/>
            <person name="Wu L."/>
            <person name="Ma J."/>
        </authorList>
    </citation>
    <scope>NUCLEOTIDE SEQUENCE [LARGE SCALE GENOMIC DNA]</scope>
    <source>
        <strain evidence="3">JCM 17130</strain>
    </source>
</reference>
<evidence type="ECO:0000256" key="1">
    <source>
        <dbReference type="SAM" id="MobiDB-lite"/>
    </source>
</evidence>
<evidence type="ECO:0008006" key="4">
    <source>
        <dbReference type="Google" id="ProtNLM"/>
    </source>
</evidence>
<feature type="compositionally biased region" description="Polar residues" evidence="1">
    <location>
        <begin position="44"/>
        <end position="71"/>
    </location>
</feature>
<name>A0ABW0JQN4_9GAMM</name>
<evidence type="ECO:0000313" key="2">
    <source>
        <dbReference type="EMBL" id="MFC5438026.1"/>
    </source>
</evidence>
<sequence length="410" mass="44353">MRTALFTITGRRAGGGASERHFQSRSQRGATAGDHRRDAGRLRNQAQSGTGTPMAHFQTTHPGHTRATAQQPVAGHVPAARKAHRGHAPVAAAKQKPAARAPDAAASAKADLAAMAIYAWNGTFDRIKLRNGFITHFGKDPHFDIEAIPHLELLVGFMENDGRIKDIRWMAYMLATACLETTHPKSEPKAVLDKHGKPQRDKSGKPLVRSTTRWVITMSPVPEVGRGANRNYFLAVKVKALPDGQARVTEQDGDQFTVTAKGSQVAINKGASMGAKPGTKAAKAYADDDGTEQRYYGRGYVQLTWWSNYASAGANLDMGLDLLLNPERVLQPETAYKLMAYGMLTGKGFANGHTLARYFHGAHTDYVGARQMVNGHDKAAIIARMAGNFETILIQAKAQASADTPDTHAP</sequence>
<feature type="compositionally biased region" description="Basic and acidic residues" evidence="1">
    <location>
        <begin position="184"/>
        <end position="204"/>
    </location>
</feature>
<dbReference type="RefSeq" id="WP_377306622.1">
    <property type="nucleotide sequence ID" value="NZ_JBHSMK010000009.1"/>
</dbReference>
<dbReference type="Proteomes" id="UP001596013">
    <property type="component" value="Unassembled WGS sequence"/>
</dbReference>
<gene>
    <name evidence="2" type="ORF">ACFPME_15805</name>
</gene>
<organism evidence="2 3">
    <name type="scientific">Rhodanobacter umsongensis</name>
    <dbReference type="NCBI Taxonomy" id="633153"/>
    <lineage>
        <taxon>Bacteria</taxon>
        <taxon>Pseudomonadati</taxon>
        <taxon>Pseudomonadota</taxon>
        <taxon>Gammaproteobacteria</taxon>
        <taxon>Lysobacterales</taxon>
        <taxon>Rhodanobacteraceae</taxon>
        <taxon>Rhodanobacter</taxon>
    </lineage>
</organism>
<proteinExistence type="predicted"/>